<dbReference type="InterPro" id="IPR051797">
    <property type="entry name" value="TrmB-like"/>
</dbReference>
<evidence type="ECO:0000313" key="3">
    <source>
        <dbReference type="EMBL" id="UYP47716.1"/>
    </source>
</evidence>
<organism evidence="3 4">
    <name type="scientific">Candidatus Lokiarchaeum ossiferum</name>
    <dbReference type="NCBI Taxonomy" id="2951803"/>
    <lineage>
        <taxon>Archaea</taxon>
        <taxon>Promethearchaeati</taxon>
        <taxon>Promethearchaeota</taxon>
        <taxon>Promethearchaeia</taxon>
        <taxon>Promethearchaeales</taxon>
        <taxon>Promethearchaeaceae</taxon>
        <taxon>Candidatus Lokiarchaeum</taxon>
    </lineage>
</organism>
<dbReference type="EMBL" id="CP104013">
    <property type="protein sequence ID" value="UYP47716.1"/>
    <property type="molecule type" value="Genomic_DNA"/>
</dbReference>
<dbReference type="SUPFAM" id="SSF46785">
    <property type="entry name" value="Winged helix' DNA-binding domain"/>
    <property type="match status" value="1"/>
</dbReference>
<keyword evidence="4" id="KW-1185">Reference proteome</keyword>
<feature type="domain" description="Transcription regulator TrmB N-terminal" evidence="2">
    <location>
        <begin position="12"/>
        <end position="81"/>
    </location>
</feature>
<feature type="coiled-coil region" evidence="1">
    <location>
        <begin position="84"/>
        <end position="111"/>
    </location>
</feature>
<dbReference type="InterPro" id="IPR036388">
    <property type="entry name" value="WH-like_DNA-bd_sf"/>
</dbReference>
<name>A0ABY6HYR5_9ARCH</name>
<accession>A0ABY6HYR5</accession>
<dbReference type="Pfam" id="PF01978">
    <property type="entry name" value="TrmB"/>
    <property type="match status" value="1"/>
</dbReference>
<sequence length="278" mass="32574">MEDQFRSINKNLQKLGSFTVNDSRIYTTLLMIGLSSPAKISEKSQVDRARVYDSLKRLVKRDIVEEEPVPRAPRYRAIPPEKVFGQIRNRLKNKIKLAENLEKQLKNIKYVKPTENNSVWSIQGEGKIRKQFKQFLEDAEKYCMIILTLDNSAPSIRELENIADLLLEKRRTNPSFSIRVAMKILKESREQRGIINQLFHSNIEVYRWNAGSILPFGLYLTEKTFIQTFLSNMTPKPNYAYGIFMENASDEQLIGFQHMCLWVYSHLCQKVMFKKKEQ</sequence>
<dbReference type="PANTHER" id="PTHR34293:SF1">
    <property type="entry name" value="HTH-TYPE TRANSCRIPTIONAL REGULATOR TRMBL2"/>
    <property type="match status" value="1"/>
</dbReference>
<reference evidence="3" key="1">
    <citation type="submission" date="2022-09" db="EMBL/GenBank/DDBJ databases">
        <title>Actin cytoskeleton and complex cell architecture in an #Asgard archaeon.</title>
        <authorList>
            <person name="Ponce Toledo R.I."/>
            <person name="Schleper C."/>
            <person name="Rodrigues Oliveira T."/>
            <person name="Wollweber F."/>
            <person name="Xu J."/>
            <person name="Rittmann S."/>
            <person name="Klingl A."/>
            <person name="Pilhofer M."/>
        </authorList>
    </citation>
    <scope>NUCLEOTIDE SEQUENCE</scope>
    <source>
        <strain evidence="3">B-35</strain>
    </source>
</reference>
<evidence type="ECO:0000256" key="1">
    <source>
        <dbReference type="SAM" id="Coils"/>
    </source>
</evidence>
<protein>
    <recommendedName>
        <fullName evidence="2">Transcription regulator TrmB N-terminal domain-containing protein</fullName>
    </recommendedName>
</protein>
<proteinExistence type="predicted"/>
<dbReference type="InterPro" id="IPR002831">
    <property type="entry name" value="Tscrpt_reg_TrmB_N"/>
</dbReference>
<evidence type="ECO:0000313" key="4">
    <source>
        <dbReference type="Proteomes" id="UP001208689"/>
    </source>
</evidence>
<dbReference type="Gene3D" id="1.10.10.10">
    <property type="entry name" value="Winged helix-like DNA-binding domain superfamily/Winged helix DNA-binding domain"/>
    <property type="match status" value="1"/>
</dbReference>
<gene>
    <name evidence="3" type="ORF">NEF87_004001</name>
</gene>
<dbReference type="Proteomes" id="UP001208689">
    <property type="component" value="Chromosome"/>
</dbReference>
<evidence type="ECO:0000259" key="2">
    <source>
        <dbReference type="Pfam" id="PF01978"/>
    </source>
</evidence>
<dbReference type="InterPro" id="IPR036390">
    <property type="entry name" value="WH_DNA-bd_sf"/>
</dbReference>
<dbReference type="PANTHER" id="PTHR34293">
    <property type="entry name" value="HTH-TYPE TRANSCRIPTIONAL REGULATOR TRMBL2"/>
    <property type="match status" value="1"/>
</dbReference>
<keyword evidence="1" id="KW-0175">Coiled coil</keyword>